<comment type="cofactor">
    <cofactor evidence="1">
        <name>[4Fe-4S] cluster</name>
        <dbReference type="ChEBI" id="CHEBI:49883"/>
    </cofactor>
</comment>
<dbReference type="NCBIfam" id="TIGR00604">
    <property type="entry name" value="rad3"/>
    <property type="match status" value="1"/>
</dbReference>
<dbReference type="Pfam" id="PF06777">
    <property type="entry name" value="HBB"/>
    <property type="match status" value="1"/>
</dbReference>
<dbReference type="WBParaSite" id="TCONS_00008537.p1">
    <property type="protein sequence ID" value="TCONS_00008537.p1"/>
    <property type="gene ID" value="XLOC_006472"/>
</dbReference>
<dbReference type="InterPro" id="IPR006555">
    <property type="entry name" value="ATP-dep_Helicase_C"/>
</dbReference>
<evidence type="ECO:0000256" key="3">
    <source>
        <dbReference type="ARBA" id="ARBA00009146"/>
    </source>
</evidence>
<keyword evidence="11" id="KW-0067">ATP-binding</keyword>
<dbReference type="InterPro" id="IPR010614">
    <property type="entry name" value="RAD3-like_helicase_DEAD"/>
</dbReference>
<evidence type="ECO:0000256" key="25">
    <source>
        <dbReference type="SAM" id="Coils"/>
    </source>
</evidence>
<dbReference type="EC" id="5.6.2.3" evidence="18"/>
<dbReference type="WBParaSite" id="SSTP_0000105000.1">
    <property type="protein sequence ID" value="SSTP_0000105000.1"/>
    <property type="gene ID" value="SSTP_0000105000"/>
</dbReference>
<dbReference type="SUPFAM" id="SSF75625">
    <property type="entry name" value="YebC-like"/>
    <property type="match status" value="1"/>
</dbReference>
<dbReference type="InterPro" id="IPR042493">
    <property type="entry name" value="XPD_DNA_FeS"/>
</dbReference>
<evidence type="ECO:0000256" key="1">
    <source>
        <dbReference type="ARBA" id="ARBA00001966"/>
    </source>
</evidence>
<evidence type="ECO:0000256" key="22">
    <source>
        <dbReference type="ARBA" id="ARBA00081072"/>
    </source>
</evidence>
<keyword evidence="9" id="KW-0378">Hydrolase</keyword>
<dbReference type="Pfam" id="PF13307">
    <property type="entry name" value="Helicase_C_2"/>
    <property type="match status" value="1"/>
</dbReference>
<dbReference type="GO" id="GO:0045951">
    <property type="term" value="P:positive regulation of mitotic recombination"/>
    <property type="evidence" value="ECO:0007669"/>
    <property type="project" value="TreeGrafter"/>
</dbReference>
<dbReference type="PRINTS" id="PR00852">
    <property type="entry name" value="XRODRMPGMNTD"/>
</dbReference>
<keyword evidence="10" id="KW-0347">Helicase</keyword>
<dbReference type="SUPFAM" id="SSF52540">
    <property type="entry name" value="P-loop containing nucleoside triphosphate hydrolases"/>
    <property type="match status" value="1"/>
</dbReference>
<keyword evidence="15" id="KW-0234">DNA repair</keyword>
<evidence type="ECO:0000256" key="17">
    <source>
        <dbReference type="ARBA" id="ARBA00023242"/>
    </source>
</evidence>
<dbReference type="Pfam" id="PF06733">
    <property type="entry name" value="DEAD_2"/>
    <property type="match status" value="1"/>
</dbReference>
<accession>A0A913HD64</accession>
<dbReference type="FunFam" id="3.40.50.300:FF:000135">
    <property type="entry name" value="DNA repair helicase RAD3, putative"/>
    <property type="match status" value="1"/>
</dbReference>
<evidence type="ECO:0000256" key="12">
    <source>
        <dbReference type="ARBA" id="ARBA00023004"/>
    </source>
</evidence>
<evidence type="ECO:0000256" key="14">
    <source>
        <dbReference type="ARBA" id="ARBA00023125"/>
    </source>
</evidence>
<dbReference type="InterPro" id="IPR002464">
    <property type="entry name" value="DNA/RNA_helicase_DEAH_CS"/>
</dbReference>
<dbReference type="InterPro" id="IPR006554">
    <property type="entry name" value="Helicase-like_DEXD_c2"/>
</dbReference>
<feature type="coiled-coil region" evidence="25">
    <location>
        <begin position="259"/>
        <end position="305"/>
    </location>
</feature>
<feature type="domain" description="Helicase ATP-binding" evidence="26">
    <location>
        <begin position="7"/>
        <end position="288"/>
    </location>
</feature>
<evidence type="ECO:0000256" key="2">
    <source>
        <dbReference type="ARBA" id="ARBA00004123"/>
    </source>
</evidence>
<dbReference type="FunFam" id="1.10.30.20:FF:000001">
    <property type="entry name" value="DNA repair helicase rad15"/>
    <property type="match status" value="1"/>
</dbReference>
<keyword evidence="6" id="KW-0479">Metal-binding</keyword>
<dbReference type="InterPro" id="IPR010643">
    <property type="entry name" value="HBB"/>
</dbReference>
<dbReference type="PANTHER" id="PTHR11472:SF1">
    <property type="entry name" value="GENERAL TRANSCRIPTION AND DNA REPAIR FACTOR IIH HELICASE SUBUNIT XPD"/>
    <property type="match status" value="1"/>
</dbReference>
<dbReference type="FunFam" id="3.40.50.300:FF:000128">
    <property type="entry name" value="Putative DNA repair helicase RAD3"/>
    <property type="match status" value="1"/>
</dbReference>
<evidence type="ECO:0000256" key="20">
    <source>
        <dbReference type="ARBA" id="ARBA00078828"/>
    </source>
</evidence>
<evidence type="ECO:0000256" key="16">
    <source>
        <dbReference type="ARBA" id="ARBA00023235"/>
    </source>
</evidence>
<organism evidence="28">
    <name type="scientific">Strongyloides stercoralis</name>
    <name type="common">Threadworm</name>
    <dbReference type="NCBI Taxonomy" id="6248"/>
    <lineage>
        <taxon>Eukaryota</taxon>
        <taxon>Metazoa</taxon>
        <taxon>Ecdysozoa</taxon>
        <taxon>Nematoda</taxon>
        <taxon>Chromadorea</taxon>
        <taxon>Rhabditida</taxon>
        <taxon>Tylenchina</taxon>
        <taxon>Panagrolaimomorpha</taxon>
        <taxon>Strongyloidoidea</taxon>
        <taxon>Strongyloididae</taxon>
        <taxon>Strongyloides</taxon>
    </lineage>
</organism>
<dbReference type="InterPro" id="IPR013020">
    <property type="entry name" value="Rad3/Chl1-like"/>
</dbReference>
<keyword evidence="25" id="KW-0175">Coiled coil</keyword>
<evidence type="ECO:0000256" key="13">
    <source>
        <dbReference type="ARBA" id="ARBA00023014"/>
    </source>
</evidence>
<proteinExistence type="inferred from homology"/>
<dbReference type="InterPro" id="IPR014013">
    <property type="entry name" value="Helic_SF1/SF2_ATP-bd_DinG/Rad3"/>
</dbReference>
<dbReference type="InterPro" id="IPR049083">
    <property type="entry name" value="TACO1_YebC_N"/>
</dbReference>
<evidence type="ECO:0000256" key="7">
    <source>
        <dbReference type="ARBA" id="ARBA00022741"/>
    </source>
</evidence>
<dbReference type="PANTHER" id="PTHR11472">
    <property type="entry name" value="DNA REPAIR DEAD HELICASE RAD3/XP-D SUBFAMILY MEMBER"/>
    <property type="match status" value="1"/>
</dbReference>
<dbReference type="Proteomes" id="UP000035681">
    <property type="component" value="Unplaced"/>
</dbReference>
<dbReference type="PROSITE" id="PS51193">
    <property type="entry name" value="HELICASE_ATP_BIND_2"/>
    <property type="match status" value="1"/>
</dbReference>
<dbReference type="InterPro" id="IPR001945">
    <property type="entry name" value="RAD3/XPD"/>
</dbReference>
<evidence type="ECO:0000256" key="24">
    <source>
        <dbReference type="ARBA" id="ARBA00082576"/>
    </source>
</evidence>
<dbReference type="GO" id="GO:0043139">
    <property type="term" value="F:5'-3' DNA helicase activity"/>
    <property type="evidence" value="ECO:0007669"/>
    <property type="project" value="UniProtKB-EC"/>
</dbReference>
<dbReference type="GO" id="GO:0016818">
    <property type="term" value="F:hydrolase activity, acting on acid anhydrides, in phosphorus-containing anhydrides"/>
    <property type="evidence" value="ECO:0007669"/>
    <property type="project" value="InterPro"/>
</dbReference>
<dbReference type="GO" id="GO:0051539">
    <property type="term" value="F:4 iron, 4 sulfur cluster binding"/>
    <property type="evidence" value="ECO:0007669"/>
    <property type="project" value="UniProtKB-KW"/>
</dbReference>
<dbReference type="AlphaFoldDB" id="A0A913HD64"/>
<keyword evidence="5" id="KW-0004">4Fe-4S</keyword>
<evidence type="ECO:0000256" key="18">
    <source>
        <dbReference type="ARBA" id="ARBA00044969"/>
    </source>
</evidence>
<evidence type="ECO:0000256" key="9">
    <source>
        <dbReference type="ARBA" id="ARBA00022801"/>
    </source>
</evidence>
<keyword evidence="27" id="KW-1185">Reference proteome</keyword>
<dbReference type="InterPro" id="IPR048300">
    <property type="entry name" value="TACO1_YebC-like_2nd/3rd_dom"/>
</dbReference>
<dbReference type="Gene3D" id="1.10.10.200">
    <property type="match status" value="1"/>
</dbReference>
<dbReference type="Gene3D" id="1.10.30.20">
    <property type="entry name" value="Bacterial XPD DNA helicase, FeS cluster domain"/>
    <property type="match status" value="1"/>
</dbReference>
<dbReference type="PROSITE" id="PS00690">
    <property type="entry name" value="DEAH_ATP_HELICASE"/>
    <property type="match status" value="1"/>
</dbReference>
<dbReference type="Pfam" id="PF20772">
    <property type="entry name" value="TACO1_YebC_N"/>
    <property type="match status" value="1"/>
</dbReference>
<dbReference type="GO" id="GO:0006289">
    <property type="term" value="P:nucleotide-excision repair"/>
    <property type="evidence" value="ECO:0007669"/>
    <property type="project" value="InterPro"/>
</dbReference>
<evidence type="ECO:0000256" key="23">
    <source>
        <dbReference type="ARBA" id="ARBA00081188"/>
    </source>
</evidence>
<dbReference type="SMART" id="SM00488">
    <property type="entry name" value="DEXDc2"/>
    <property type="match status" value="1"/>
</dbReference>
<dbReference type="InterPro" id="IPR026564">
    <property type="entry name" value="Transcrip_reg_TACO1-like_dom3"/>
</dbReference>
<dbReference type="GO" id="GO:0005524">
    <property type="term" value="F:ATP binding"/>
    <property type="evidence" value="ECO:0007669"/>
    <property type="project" value="UniProtKB-KW"/>
</dbReference>
<comment type="subcellular location">
    <subcellularLocation>
        <location evidence="2">Nucleus</location>
    </subcellularLocation>
</comment>
<dbReference type="InterPro" id="IPR027417">
    <property type="entry name" value="P-loop_NTPase"/>
</dbReference>
<dbReference type="Gene3D" id="3.30.70.980">
    <property type="match status" value="2"/>
</dbReference>
<evidence type="ECO:0000259" key="26">
    <source>
        <dbReference type="PROSITE" id="PS51193"/>
    </source>
</evidence>
<reference evidence="28" key="1">
    <citation type="submission" date="2022-10" db="UniProtKB">
        <authorList>
            <consortium name="WormBaseParasite"/>
        </authorList>
    </citation>
    <scope>IDENTIFICATION</scope>
</reference>
<evidence type="ECO:0000256" key="21">
    <source>
        <dbReference type="ARBA" id="ARBA00079246"/>
    </source>
</evidence>
<dbReference type="CDD" id="cd18788">
    <property type="entry name" value="SF2_C_XPD"/>
    <property type="match status" value="1"/>
</dbReference>
<dbReference type="InterPro" id="IPR045028">
    <property type="entry name" value="DinG/Rad3-like"/>
</dbReference>
<keyword evidence="14" id="KW-0238">DNA-binding</keyword>
<dbReference type="Gene3D" id="3.40.50.300">
    <property type="entry name" value="P-loop containing nucleotide triphosphate hydrolases"/>
    <property type="match status" value="2"/>
</dbReference>
<name>A0A913HD64_STRER</name>
<dbReference type="SMART" id="SM00491">
    <property type="entry name" value="HELICc2"/>
    <property type="match status" value="1"/>
</dbReference>
<keyword evidence="17" id="KW-0539">Nucleus</keyword>
<evidence type="ECO:0000256" key="19">
    <source>
        <dbReference type="ARBA" id="ARBA00048954"/>
    </source>
</evidence>
<keyword evidence="12" id="KW-0408">Iron</keyword>
<protein>
    <recommendedName>
        <fullName evidence="4">General transcription and DNA repair factor IIH helicase subunit XPD</fullName>
        <ecNumber evidence="18">5.6.2.3</ecNumber>
    </recommendedName>
    <alternativeName>
        <fullName evidence="21">CXPD</fullName>
    </alternativeName>
    <alternativeName>
        <fullName evidence="22">DNA 5'-3' helicase XPD</fullName>
    </alternativeName>
    <alternativeName>
        <fullName evidence="20">DNA excision repair protein ERCC-2</fullName>
    </alternativeName>
    <alternativeName>
        <fullName evidence="23">DNA repair protein complementing XP-D cells</fullName>
    </alternativeName>
    <alternativeName>
        <fullName evidence="24">Xeroderma pigmentosum group D-complementing protein</fullName>
    </alternativeName>
</protein>
<dbReference type="Gene3D" id="1.10.275.40">
    <property type="match status" value="1"/>
</dbReference>
<dbReference type="GO" id="GO:0035315">
    <property type="term" value="P:hair cell differentiation"/>
    <property type="evidence" value="ECO:0007669"/>
    <property type="project" value="UniProtKB-ARBA"/>
</dbReference>
<evidence type="ECO:0000256" key="10">
    <source>
        <dbReference type="ARBA" id="ARBA00022806"/>
    </source>
</evidence>
<sequence length="1037" mass="118368">MNINVDGLEVIFPYKSIYPEQILYMQEFKKAIDSRGHGLIEMPSGTGKTSTILSLSVAYMNKYPSSVDKIVYCTRTIPEMHKTAEELRKLLTLYKTKKNYEIPITAVTMASRKFMCLNENVISLKEGSLIDGACSKLTASFVRARRKIENNQDPNSFCEYYENYIEKGDKIKLNYGVYTLDDSKGLGFEQKVCPYFYIRSVLNRAHIIIFSYHYMLDPKIAEIVSKSFSPKSIVIFDEAHNIDNVCIESMSVSLTNRLLERASKNLTFLENHVKNLRKNNDVKLQNEYEKLVQGLKLEAEKRKEENFWASPVLPSEILNEVVPGSIRKAEHFVIFMKRVCEFVKHMAKCKQIFKESPAIFLRDIGNTMNIERKPLRFAAERMQELMRTLELADISDFGPLIKLYERGWAIQNAVLNNPNAAHKNFDTVVHLSCLDASIAIRPVLERFQTVLITSGTLSPMEMFPKVLDFDPVIMASLTMTMSRPCILPMIISRGNDQIEISSRFENREEPSVVRNYGNLILDLAQMVPDGMVVFFTSYGYMENVVSLWYDQRIIDELVKYKLLFIETQDPLETAAAHRHYQHACDRGRGAVFFCVARGKVSEGIDFMDHYGRAVVMLGIPYVNTESRVLRARLEFLRDQYNVRENDFLTFDALRHAAQCAGRVLRGKSDYGIMIFADKRYVRNDKRKKLPKWIQECMSDGQVNLTIDEACAHARAWLPLMGQPFSIKGSAGVSLLTQELLESNPNILEKFQGQMFHIRHLTSNLSLKLNAALSVSGINTINLLHSSPIFLKGHSKWQNIKDTKGKNDSIKAQKINFLLSKVKLAIKDGGYDINSNQKLSSLLADFKANGLPLDSFHNYLKRMKEKPEVTLNFDVIGPSGAMFIIECETTSPKALESLCQKNFSRVGGFRFATSSIKNNFEEKGVITISGVDKNNKKLSLSEVEEAAIEYDVEEVEELESGNEGEGKQYELYCDKKDFYSIESKISESNFIIENAMIKMKAVFPISLSEEDMKKVEAFYKAFTQLEDVKNIFDNIKQE</sequence>
<dbReference type="Pfam" id="PF01709">
    <property type="entry name" value="Transcrip_reg"/>
    <property type="match status" value="1"/>
</dbReference>
<keyword evidence="8" id="KW-0227">DNA damage</keyword>
<dbReference type="InterPro" id="IPR017856">
    <property type="entry name" value="Integrase-like_N"/>
</dbReference>
<dbReference type="GO" id="GO:0046872">
    <property type="term" value="F:metal ion binding"/>
    <property type="evidence" value="ECO:0007669"/>
    <property type="project" value="UniProtKB-KW"/>
</dbReference>
<keyword evidence="7" id="KW-0547">Nucleotide-binding</keyword>
<evidence type="ECO:0000256" key="4">
    <source>
        <dbReference type="ARBA" id="ARBA00014344"/>
    </source>
</evidence>
<evidence type="ECO:0000313" key="28">
    <source>
        <dbReference type="WBParaSite" id="SSTP_0000105000.1"/>
    </source>
</evidence>
<dbReference type="InterPro" id="IPR029072">
    <property type="entry name" value="YebC-like"/>
</dbReference>
<evidence type="ECO:0000313" key="27">
    <source>
        <dbReference type="Proteomes" id="UP000035681"/>
    </source>
</evidence>
<keyword evidence="13" id="KW-0411">Iron-sulfur</keyword>
<evidence type="ECO:0000256" key="5">
    <source>
        <dbReference type="ARBA" id="ARBA00022485"/>
    </source>
</evidence>
<evidence type="ECO:0000256" key="11">
    <source>
        <dbReference type="ARBA" id="ARBA00022840"/>
    </source>
</evidence>
<keyword evidence="16" id="KW-0413">Isomerase</keyword>
<comment type="similarity">
    <text evidence="3">Belongs to the helicase family. RAD3/XPD subfamily.</text>
</comment>
<evidence type="ECO:0000256" key="6">
    <source>
        <dbReference type="ARBA" id="ARBA00022723"/>
    </source>
</evidence>
<evidence type="ECO:0000256" key="8">
    <source>
        <dbReference type="ARBA" id="ARBA00022763"/>
    </source>
</evidence>
<comment type="catalytic activity">
    <reaction evidence="19">
        <text>ATP + H2O = ADP + phosphate + H(+)</text>
        <dbReference type="Rhea" id="RHEA:13065"/>
        <dbReference type="ChEBI" id="CHEBI:15377"/>
        <dbReference type="ChEBI" id="CHEBI:15378"/>
        <dbReference type="ChEBI" id="CHEBI:30616"/>
        <dbReference type="ChEBI" id="CHEBI:43474"/>
        <dbReference type="ChEBI" id="CHEBI:456216"/>
        <dbReference type="EC" id="5.6.2.3"/>
    </reaction>
</comment>
<dbReference type="GO" id="GO:0005634">
    <property type="term" value="C:nucleus"/>
    <property type="evidence" value="ECO:0007669"/>
    <property type="project" value="UniProtKB-SubCell"/>
</dbReference>
<dbReference type="GO" id="GO:0006366">
    <property type="term" value="P:transcription by RNA polymerase II"/>
    <property type="evidence" value="ECO:0007669"/>
    <property type="project" value="TreeGrafter"/>
</dbReference>
<dbReference type="GO" id="GO:0003684">
    <property type="term" value="F:damaged DNA binding"/>
    <property type="evidence" value="ECO:0007669"/>
    <property type="project" value="TreeGrafter"/>
</dbReference>
<evidence type="ECO:0000256" key="15">
    <source>
        <dbReference type="ARBA" id="ARBA00023204"/>
    </source>
</evidence>